<evidence type="ECO:0000256" key="1">
    <source>
        <dbReference type="ARBA" id="ARBA00004429"/>
    </source>
</evidence>
<evidence type="ECO:0000256" key="5">
    <source>
        <dbReference type="ARBA" id="ARBA00022692"/>
    </source>
</evidence>
<evidence type="ECO:0000256" key="2">
    <source>
        <dbReference type="ARBA" id="ARBA00022448"/>
    </source>
</evidence>
<keyword evidence="5 9" id="KW-0812">Transmembrane</keyword>
<organism evidence="11 12">
    <name type="scientific">Azonexus hydrophilus</name>
    <dbReference type="NCBI Taxonomy" id="418702"/>
    <lineage>
        <taxon>Bacteria</taxon>
        <taxon>Pseudomonadati</taxon>
        <taxon>Pseudomonadota</taxon>
        <taxon>Betaproteobacteria</taxon>
        <taxon>Rhodocyclales</taxon>
        <taxon>Azonexaceae</taxon>
        <taxon>Azonexus</taxon>
    </lineage>
</organism>
<evidence type="ECO:0000256" key="3">
    <source>
        <dbReference type="ARBA" id="ARBA00022475"/>
    </source>
</evidence>
<protein>
    <recommendedName>
        <fullName evidence="9">TRAP transporter small permease protein</fullName>
    </recommendedName>
</protein>
<feature type="domain" description="Tripartite ATP-independent periplasmic transporters DctQ component" evidence="10">
    <location>
        <begin position="31"/>
        <end position="159"/>
    </location>
</feature>
<comment type="subcellular location">
    <subcellularLocation>
        <location evidence="1 9">Cell inner membrane</location>
        <topology evidence="1 9">Multi-pass membrane protein</topology>
    </subcellularLocation>
</comment>
<accession>A0ABZ2XI36</accession>
<dbReference type="InterPro" id="IPR055348">
    <property type="entry name" value="DctQ"/>
</dbReference>
<evidence type="ECO:0000256" key="6">
    <source>
        <dbReference type="ARBA" id="ARBA00022989"/>
    </source>
</evidence>
<keyword evidence="2 9" id="KW-0813">Transport</keyword>
<evidence type="ECO:0000313" key="12">
    <source>
        <dbReference type="Proteomes" id="UP001479520"/>
    </source>
</evidence>
<name>A0ABZ2XI36_9RHOO</name>
<proteinExistence type="inferred from homology"/>
<dbReference type="EMBL" id="CP151406">
    <property type="protein sequence ID" value="WZJ22038.1"/>
    <property type="molecule type" value="Genomic_DNA"/>
</dbReference>
<comment type="similarity">
    <text evidence="8 9">Belongs to the TRAP transporter small permease family.</text>
</comment>
<keyword evidence="7 9" id="KW-0472">Membrane</keyword>
<dbReference type="RefSeq" id="WP_281982264.1">
    <property type="nucleotide sequence ID" value="NZ_CALFBA010000031.1"/>
</dbReference>
<gene>
    <name evidence="11" type="ORF">AADV58_02490</name>
</gene>
<dbReference type="PANTHER" id="PTHR35011:SF10">
    <property type="entry name" value="TRAP TRANSPORTER SMALL PERMEASE PROTEIN"/>
    <property type="match status" value="1"/>
</dbReference>
<comment type="function">
    <text evidence="9">Part of the tripartite ATP-independent periplasmic (TRAP) transport system.</text>
</comment>
<reference evidence="11 12" key="1">
    <citation type="submission" date="2024-04" db="EMBL/GenBank/DDBJ databases">
        <title>Dissimilatory iodate-reducing microorganisms contribute to the enrichment of iodine in groundwater.</title>
        <authorList>
            <person name="Jiang Z."/>
        </authorList>
    </citation>
    <scope>NUCLEOTIDE SEQUENCE [LARGE SCALE GENOMIC DNA]</scope>
    <source>
        <strain evidence="11 12">NCP973</strain>
    </source>
</reference>
<dbReference type="Pfam" id="PF04290">
    <property type="entry name" value="DctQ"/>
    <property type="match status" value="1"/>
</dbReference>
<dbReference type="PANTHER" id="PTHR35011">
    <property type="entry name" value="2,3-DIKETO-L-GULONATE TRAP TRANSPORTER SMALL PERMEASE PROTEIN YIAM"/>
    <property type="match status" value="1"/>
</dbReference>
<evidence type="ECO:0000259" key="10">
    <source>
        <dbReference type="Pfam" id="PF04290"/>
    </source>
</evidence>
<evidence type="ECO:0000313" key="11">
    <source>
        <dbReference type="EMBL" id="WZJ22038.1"/>
    </source>
</evidence>
<comment type="subunit">
    <text evidence="9">The complex comprises the extracytoplasmic solute receptor protein and the two transmembrane proteins.</text>
</comment>
<feature type="transmembrane region" description="Helical" evidence="9">
    <location>
        <begin position="95"/>
        <end position="117"/>
    </location>
</feature>
<keyword evidence="12" id="KW-1185">Reference proteome</keyword>
<keyword evidence="6 9" id="KW-1133">Transmembrane helix</keyword>
<feature type="transmembrane region" description="Helical" evidence="9">
    <location>
        <begin position="20"/>
        <end position="43"/>
    </location>
</feature>
<evidence type="ECO:0000256" key="8">
    <source>
        <dbReference type="ARBA" id="ARBA00038436"/>
    </source>
</evidence>
<feature type="transmembrane region" description="Helical" evidence="9">
    <location>
        <begin position="49"/>
        <end position="67"/>
    </location>
</feature>
<keyword evidence="4 9" id="KW-0997">Cell inner membrane</keyword>
<evidence type="ECO:0000256" key="4">
    <source>
        <dbReference type="ARBA" id="ARBA00022519"/>
    </source>
</evidence>
<keyword evidence="3" id="KW-1003">Cell membrane</keyword>
<dbReference type="Proteomes" id="UP001479520">
    <property type="component" value="Chromosome"/>
</dbReference>
<evidence type="ECO:0000256" key="7">
    <source>
        <dbReference type="ARBA" id="ARBA00023136"/>
    </source>
</evidence>
<feature type="transmembrane region" description="Helical" evidence="9">
    <location>
        <begin position="137"/>
        <end position="157"/>
    </location>
</feature>
<evidence type="ECO:0000256" key="9">
    <source>
        <dbReference type="RuleBase" id="RU369079"/>
    </source>
</evidence>
<dbReference type="InterPro" id="IPR007387">
    <property type="entry name" value="TRAP_DctQ"/>
</dbReference>
<sequence>MSPGYFISRAVKVFNIATGYLSAFLIVISSGVLVFEVAVRYFFAWPTDWEIEFCVMLLIASSFLAAAHTQLNRGHVPIEILDEVMPRSWTQWRMALSDLASFMFCAFITWHCWHLFYEAWDEGRMSDTSWAPKMWPVFATMAVGMTSLTLQIFVQFIEDSLPEAMRSHQPPKEHNAAIQVAIERIQHDDEGAQK</sequence>